<dbReference type="RefSeq" id="WP_055160089.1">
    <property type="nucleotide sequence ID" value="NZ_CZAU01000013.1"/>
</dbReference>
<organism evidence="1 2">
    <name type="scientific">Anaerostipes hadrus</name>
    <dbReference type="NCBI Taxonomy" id="649756"/>
    <lineage>
        <taxon>Bacteria</taxon>
        <taxon>Bacillati</taxon>
        <taxon>Bacillota</taxon>
        <taxon>Clostridia</taxon>
        <taxon>Lachnospirales</taxon>
        <taxon>Lachnospiraceae</taxon>
        <taxon>Anaerostipes</taxon>
    </lineage>
</organism>
<dbReference type="AlphaFoldDB" id="A0A174P2S5"/>
<dbReference type="Proteomes" id="UP000095564">
    <property type="component" value="Unassembled WGS sequence"/>
</dbReference>
<evidence type="ECO:0000313" key="2">
    <source>
        <dbReference type="Proteomes" id="UP000095564"/>
    </source>
</evidence>
<name>A0A174P2S5_ANAHA</name>
<dbReference type="OrthoDB" id="2667318at2"/>
<dbReference type="EMBL" id="CZAU01000013">
    <property type="protein sequence ID" value="CUP52379.1"/>
    <property type="molecule type" value="Genomic_DNA"/>
</dbReference>
<evidence type="ECO:0000313" key="1">
    <source>
        <dbReference type="EMBL" id="CUP52379.1"/>
    </source>
</evidence>
<gene>
    <name evidence="1" type="ORF">ERS852520_01558</name>
</gene>
<proteinExistence type="predicted"/>
<reference evidence="1 2" key="1">
    <citation type="submission" date="2015-09" db="EMBL/GenBank/DDBJ databases">
        <authorList>
            <consortium name="Pathogen Informatics"/>
        </authorList>
    </citation>
    <scope>NUCLEOTIDE SEQUENCE [LARGE SCALE GENOMIC DNA]</scope>
    <source>
        <strain evidence="1 2">2789STDY5834908</strain>
    </source>
</reference>
<protein>
    <submittedName>
        <fullName evidence="1">Uncharacterized protein</fullName>
    </submittedName>
</protein>
<accession>A0A174P2S5</accession>
<sequence length="329" mass="39221">MAKYEGTYACGHDGVVNVIGKMRDRQRKIDYAFSHLCPQCAKKEREQQIVEENKNSEVLSKEYGFPELTGSEKQVAWANTIRLDFYNEFENNRTAQKIIENETVASFWLDLDRFNSKREFLTKYERTKKEKERRERIIDIDAVAPEDLKHEGVVEIVKKLDKICLFYLKDQNFIDLVKPKGYRWNEDDCCWYRRLNEETGKYPDRAAEIGHELLRNGFAICIHDSEITEKAINGDYEKERTKWIKYDLENKVLTLHWSIRSNEIYNASRKIVNSRYNREKGCVEIPVAHYRSVNNFAKKFDFCYTEDALKAIEQYKKEQREMRRVKVDK</sequence>